<comment type="similarity">
    <text evidence="2 8">Belongs to the cation transport ATPase (P-type) (TC 3.A.3) family. Type IB subfamily.</text>
</comment>
<evidence type="ECO:0000256" key="8">
    <source>
        <dbReference type="RuleBase" id="RU362081"/>
    </source>
</evidence>
<accession>E8QXA3</accession>
<dbReference type="HOGENOM" id="CLU_001771_6_3_0"/>
<dbReference type="Gene3D" id="3.40.50.1000">
    <property type="entry name" value="HAD superfamily/HAD-like"/>
    <property type="match status" value="1"/>
</dbReference>
<feature type="transmembrane region" description="Helical" evidence="8">
    <location>
        <begin position="61"/>
        <end position="85"/>
    </location>
</feature>
<dbReference type="Pfam" id="PF00702">
    <property type="entry name" value="Hydrolase"/>
    <property type="match status" value="1"/>
</dbReference>
<sequence length="674" mass="71740">MLPKFHKSSTFWTYEAIIAVLALTGIAVHLAVRFGIGGRWLDPLPLPRGWEWVGVMNHTTAPLWCDGPVLAVLVIGGVPLVIDLIRKAARGEFGSDLLAGISIVVSLLLGEWLAGALVVLMLSGGEALEAYAVRSASSVLEALAKRMPTQAHKKVAATPPEATGEEAPETIIVSTMLDVPADSIEAGDVVVVFPHEICPVDGEVIEGRGGMDEAYLTGEPYLVPKTPGSLVLSGAVNGATALTIRATRRPGDSRYAQIMRVMREGEQRRPRIRRLGDRLGAWYTPLALAIAATAWAASGDPIRFLAVLVVATPCPLLIAIPTAIIGSISLAARRGIIIKDPAVLERADRCQVAIFDKTGTLTYGKPVLTDMVPIPAQPSSATKSQSHRDWDESWILARVASLERYSRHPLAGAIVEAADQRGLKPLVVEEIHEPPGHGLTGVVDGVVVSVTHRRAVARDHPNWLALLPPQGPGMECLVLIDGEPVCLFRFRDEPRADGAPFVGHLGPSHGLRRVVLLSGDREAEVRHVAERVGIVEVFAGQTPESKLEFVRTETAKAPTLFLGDGVNDAPAMNAATVGLAMGQNSDVTTEAAGAVILESSLRKVDEFLHIARRMRIIALQSALGGMALSMIGMGFAAFGALSPVAGAVLQEIIDVAAVLNALRAAWKPRSLSDY</sequence>
<keyword evidence="3 8" id="KW-0812">Transmembrane</keyword>
<dbReference type="EMBL" id="CP002353">
    <property type="protein sequence ID" value="ADV61944.1"/>
    <property type="molecule type" value="Genomic_DNA"/>
</dbReference>
<dbReference type="GO" id="GO:0016463">
    <property type="term" value="F:P-type zinc transporter activity"/>
    <property type="evidence" value="ECO:0007669"/>
    <property type="project" value="UniProtKB-EC"/>
</dbReference>
<feature type="transmembrane region" description="Helical" evidence="8">
    <location>
        <begin position="304"/>
        <end position="331"/>
    </location>
</feature>
<protein>
    <recommendedName>
        <fullName evidence="6">P-type Zn(2+) transporter</fullName>
        <ecNumber evidence="6">7.2.2.12</ecNumber>
    </recommendedName>
</protein>
<dbReference type="InterPro" id="IPR001757">
    <property type="entry name" value="P_typ_ATPase"/>
</dbReference>
<dbReference type="GO" id="GO:0015086">
    <property type="term" value="F:cadmium ion transmembrane transporter activity"/>
    <property type="evidence" value="ECO:0007669"/>
    <property type="project" value="TreeGrafter"/>
</dbReference>
<dbReference type="InterPro" id="IPR023299">
    <property type="entry name" value="ATPase_P-typ_cyto_dom_N"/>
</dbReference>
<keyword evidence="8" id="KW-0479">Metal-binding</keyword>
<name>E8QXA3_ISOPI</name>
<evidence type="ECO:0000313" key="11">
    <source>
        <dbReference type="Proteomes" id="UP000008631"/>
    </source>
</evidence>
<evidence type="ECO:0000256" key="3">
    <source>
        <dbReference type="ARBA" id="ARBA00022692"/>
    </source>
</evidence>
<feature type="transmembrane region" description="Helical" evidence="8">
    <location>
        <begin position="616"/>
        <end position="638"/>
    </location>
</feature>
<dbReference type="PRINTS" id="PR00119">
    <property type="entry name" value="CATATPASE"/>
</dbReference>
<dbReference type="Gene3D" id="3.40.1110.10">
    <property type="entry name" value="Calcium-transporting ATPase, cytoplasmic domain N"/>
    <property type="match status" value="1"/>
</dbReference>
<dbReference type="Gene3D" id="2.70.150.10">
    <property type="entry name" value="Calcium-transporting ATPase, cytoplasmic transduction domain A"/>
    <property type="match status" value="1"/>
</dbReference>
<dbReference type="InterPro" id="IPR059000">
    <property type="entry name" value="ATPase_P-type_domA"/>
</dbReference>
<dbReference type="SUPFAM" id="SSF81665">
    <property type="entry name" value="Calcium ATPase, transmembrane domain M"/>
    <property type="match status" value="1"/>
</dbReference>
<dbReference type="Proteomes" id="UP000008631">
    <property type="component" value="Chromosome"/>
</dbReference>
<dbReference type="InterPro" id="IPR036412">
    <property type="entry name" value="HAD-like_sf"/>
</dbReference>
<keyword evidence="11" id="KW-1185">Reference proteome</keyword>
<dbReference type="RefSeq" id="WP_013564232.1">
    <property type="nucleotide sequence ID" value="NC_014962.1"/>
</dbReference>
<evidence type="ECO:0000256" key="7">
    <source>
        <dbReference type="ARBA" id="ARBA00047308"/>
    </source>
</evidence>
<evidence type="ECO:0000313" key="10">
    <source>
        <dbReference type="EMBL" id="ADV61944.1"/>
    </source>
</evidence>
<dbReference type="OrthoDB" id="211392at2"/>
<evidence type="ECO:0000259" key="9">
    <source>
        <dbReference type="Pfam" id="PF00122"/>
    </source>
</evidence>
<dbReference type="KEGG" id="ipa:Isop_1359"/>
<feature type="domain" description="P-type ATPase A" evidence="9">
    <location>
        <begin position="176"/>
        <end position="262"/>
    </location>
</feature>
<evidence type="ECO:0000256" key="6">
    <source>
        <dbReference type="ARBA" id="ARBA00039097"/>
    </source>
</evidence>
<dbReference type="InterPro" id="IPR018303">
    <property type="entry name" value="ATPase_P-typ_P_site"/>
</dbReference>
<reference key="1">
    <citation type="submission" date="2010-11" db="EMBL/GenBank/DDBJ databases">
        <title>The complete sequence of chromosome of Isophaera pallida ATCC 43644.</title>
        <authorList>
            <consortium name="US DOE Joint Genome Institute (JGI-PGF)"/>
            <person name="Lucas S."/>
            <person name="Copeland A."/>
            <person name="Lapidus A."/>
            <person name="Bruce D."/>
            <person name="Goodwin L."/>
            <person name="Pitluck S."/>
            <person name="Kyrpides N."/>
            <person name="Mavromatis K."/>
            <person name="Pagani I."/>
            <person name="Ivanova N."/>
            <person name="Saunders E."/>
            <person name="Brettin T."/>
            <person name="Detter J.C."/>
            <person name="Han C."/>
            <person name="Tapia R."/>
            <person name="Land M."/>
            <person name="Hauser L."/>
            <person name="Markowitz V."/>
            <person name="Cheng J.-F."/>
            <person name="Hugenholtz P."/>
            <person name="Woyke T."/>
            <person name="Wu D."/>
            <person name="Eisen J.A."/>
        </authorList>
    </citation>
    <scope>NUCLEOTIDE SEQUENCE</scope>
    <source>
        <strain>ATCC 43644</strain>
    </source>
</reference>
<feature type="transmembrane region" description="Helical" evidence="8">
    <location>
        <begin position="97"/>
        <end position="122"/>
    </location>
</feature>
<feature type="transmembrane region" description="Helical" evidence="8">
    <location>
        <begin position="279"/>
        <end position="298"/>
    </location>
</feature>
<keyword evidence="4 8" id="KW-1133">Transmembrane helix</keyword>
<dbReference type="InParanoid" id="E8QXA3"/>
<dbReference type="PANTHER" id="PTHR48085:SF5">
    <property type="entry name" value="CADMIUM_ZINC-TRANSPORTING ATPASE HMA4-RELATED"/>
    <property type="match status" value="1"/>
</dbReference>
<dbReference type="PRINTS" id="PR00120">
    <property type="entry name" value="HATPASE"/>
</dbReference>
<dbReference type="GO" id="GO:0016887">
    <property type="term" value="F:ATP hydrolysis activity"/>
    <property type="evidence" value="ECO:0007669"/>
    <property type="project" value="InterPro"/>
</dbReference>
<keyword evidence="8" id="KW-1003">Cell membrane</keyword>
<reference evidence="10 11" key="2">
    <citation type="journal article" date="2011" name="Stand. Genomic Sci.">
        <title>Complete genome sequence of Isosphaera pallida type strain (IS1B).</title>
        <authorList>
            <consortium name="US DOE Joint Genome Institute (JGI-PGF)"/>
            <person name="Goker M."/>
            <person name="Cleland D."/>
            <person name="Saunders E."/>
            <person name="Lapidus A."/>
            <person name="Nolan M."/>
            <person name="Lucas S."/>
            <person name="Hammon N."/>
            <person name="Deshpande S."/>
            <person name="Cheng J.F."/>
            <person name="Tapia R."/>
            <person name="Han C."/>
            <person name="Goodwin L."/>
            <person name="Pitluck S."/>
            <person name="Liolios K."/>
            <person name="Pagani I."/>
            <person name="Ivanova N."/>
            <person name="Mavromatis K."/>
            <person name="Pati A."/>
            <person name="Chen A."/>
            <person name="Palaniappan K."/>
            <person name="Land M."/>
            <person name="Hauser L."/>
            <person name="Chang Y.J."/>
            <person name="Jeffries C.D."/>
            <person name="Detter J.C."/>
            <person name="Beck B."/>
            <person name="Woyke T."/>
            <person name="Bristow J."/>
            <person name="Eisen J.A."/>
            <person name="Markowitz V."/>
            <person name="Hugenholtz P."/>
            <person name="Kyrpides N.C."/>
            <person name="Klenk H.P."/>
        </authorList>
    </citation>
    <scope>NUCLEOTIDE SEQUENCE [LARGE SCALE GENOMIC DNA]</scope>
    <source>
        <strain evidence="11">ATCC 43644 / DSM 9630 / IS1B</strain>
    </source>
</reference>
<dbReference type="PROSITE" id="PS00154">
    <property type="entry name" value="ATPASE_E1_E2"/>
    <property type="match status" value="1"/>
</dbReference>
<dbReference type="GO" id="GO:0005886">
    <property type="term" value="C:plasma membrane"/>
    <property type="evidence" value="ECO:0007669"/>
    <property type="project" value="UniProtKB-SubCell"/>
</dbReference>
<dbReference type="InterPro" id="IPR023214">
    <property type="entry name" value="HAD_sf"/>
</dbReference>
<keyword evidence="8" id="KW-0547">Nucleotide-binding</keyword>
<feature type="transmembrane region" description="Helical" evidence="8">
    <location>
        <begin position="12"/>
        <end position="41"/>
    </location>
</feature>
<gene>
    <name evidence="10" type="ordered locus">Isop_1359</name>
</gene>
<dbReference type="AlphaFoldDB" id="E8QXA3"/>
<evidence type="ECO:0000256" key="2">
    <source>
        <dbReference type="ARBA" id="ARBA00006024"/>
    </source>
</evidence>
<organism evidence="10 11">
    <name type="scientific">Isosphaera pallida (strain ATCC 43644 / DSM 9630 / IS1B)</name>
    <dbReference type="NCBI Taxonomy" id="575540"/>
    <lineage>
        <taxon>Bacteria</taxon>
        <taxon>Pseudomonadati</taxon>
        <taxon>Planctomycetota</taxon>
        <taxon>Planctomycetia</taxon>
        <taxon>Isosphaerales</taxon>
        <taxon>Isosphaeraceae</taxon>
        <taxon>Isosphaera</taxon>
    </lineage>
</organism>
<dbReference type="Pfam" id="PF00122">
    <property type="entry name" value="E1-E2_ATPase"/>
    <property type="match status" value="1"/>
</dbReference>
<evidence type="ECO:0000256" key="1">
    <source>
        <dbReference type="ARBA" id="ARBA00004370"/>
    </source>
</evidence>
<comment type="subcellular location">
    <subcellularLocation>
        <location evidence="8">Cell membrane</location>
    </subcellularLocation>
    <subcellularLocation>
        <location evidence="1">Membrane</location>
    </subcellularLocation>
</comment>
<dbReference type="EC" id="7.2.2.12" evidence="6"/>
<proteinExistence type="inferred from homology"/>
<dbReference type="NCBIfam" id="TIGR01525">
    <property type="entry name" value="ATPase-IB_hvy"/>
    <property type="match status" value="1"/>
</dbReference>
<comment type="catalytic activity">
    <reaction evidence="7">
        <text>Zn(2+)(in) + ATP + H2O = Zn(2+)(out) + ADP + phosphate + H(+)</text>
        <dbReference type="Rhea" id="RHEA:20621"/>
        <dbReference type="ChEBI" id="CHEBI:15377"/>
        <dbReference type="ChEBI" id="CHEBI:15378"/>
        <dbReference type="ChEBI" id="CHEBI:29105"/>
        <dbReference type="ChEBI" id="CHEBI:30616"/>
        <dbReference type="ChEBI" id="CHEBI:43474"/>
        <dbReference type="ChEBI" id="CHEBI:456216"/>
        <dbReference type="EC" id="7.2.2.12"/>
    </reaction>
</comment>
<dbReference type="GO" id="GO:0005524">
    <property type="term" value="F:ATP binding"/>
    <property type="evidence" value="ECO:0007669"/>
    <property type="project" value="UniProtKB-UniRule"/>
</dbReference>
<dbReference type="NCBIfam" id="TIGR01494">
    <property type="entry name" value="ATPase_P-type"/>
    <property type="match status" value="2"/>
</dbReference>
<keyword evidence="5 8" id="KW-0472">Membrane</keyword>
<dbReference type="InterPro" id="IPR008250">
    <property type="entry name" value="ATPase_P-typ_transduc_dom_A_sf"/>
</dbReference>
<dbReference type="SUPFAM" id="SSF56784">
    <property type="entry name" value="HAD-like"/>
    <property type="match status" value="1"/>
</dbReference>
<evidence type="ECO:0000256" key="4">
    <source>
        <dbReference type="ARBA" id="ARBA00022989"/>
    </source>
</evidence>
<keyword evidence="10" id="KW-0378">Hydrolase</keyword>
<dbReference type="InterPro" id="IPR051014">
    <property type="entry name" value="Cation_Transport_ATPase_IB"/>
</dbReference>
<keyword evidence="8" id="KW-0067">ATP-binding</keyword>
<dbReference type="SUPFAM" id="SSF81653">
    <property type="entry name" value="Calcium ATPase, transduction domain A"/>
    <property type="match status" value="1"/>
</dbReference>
<dbReference type="STRING" id="575540.Isop_1359"/>
<dbReference type="InterPro" id="IPR027256">
    <property type="entry name" value="P-typ_ATPase_IB"/>
</dbReference>
<evidence type="ECO:0000256" key="5">
    <source>
        <dbReference type="ARBA" id="ARBA00023136"/>
    </source>
</evidence>
<dbReference type="eggNOG" id="COG2217">
    <property type="taxonomic scope" value="Bacteria"/>
</dbReference>
<dbReference type="PANTHER" id="PTHR48085">
    <property type="entry name" value="CADMIUM/ZINC-TRANSPORTING ATPASE HMA2-RELATED"/>
    <property type="match status" value="1"/>
</dbReference>
<dbReference type="GO" id="GO:0046872">
    <property type="term" value="F:metal ion binding"/>
    <property type="evidence" value="ECO:0007669"/>
    <property type="project" value="UniProtKB-KW"/>
</dbReference>
<dbReference type="InterPro" id="IPR023298">
    <property type="entry name" value="ATPase_P-typ_TM_dom_sf"/>
</dbReference>